<keyword evidence="6 7" id="KW-0472">Membrane</keyword>
<evidence type="ECO:0000256" key="3">
    <source>
        <dbReference type="ARBA" id="ARBA00022475"/>
    </source>
</evidence>
<dbReference type="InterPro" id="IPR004299">
    <property type="entry name" value="MBOAT_fam"/>
</dbReference>
<evidence type="ECO:0000256" key="1">
    <source>
        <dbReference type="ARBA" id="ARBA00004651"/>
    </source>
</evidence>
<dbReference type="InterPro" id="IPR051085">
    <property type="entry name" value="MB_O-acyltransferase"/>
</dbReference>
<dbReference type="GO" id="GO:0042121">
    <property type="term" value="P:alginic acid biosynthetic process"/>
    <property type="evidence" value="ECO:0007669"/>
    <property type="project" value="InterPro"/>
</dbReference>
<protein>
    <submittedName>
        <fullName evidence="9">MBOAT family protein</fullName>
    </submittedName>
</protein>
<keyword evidence="10" id="KW-1185">Reference proteome</keyword>
<dbReference type="RefSeq" id="WP_109436209.1">
    <property type="nucleotide sequence ID" value="NZ_CANMIV010000008.1"/>
</dbReference>
<dbReference type="AlphaFoldDB" id="A0A554VG04"/>
<sequence length="486" mass="57342">MLFNSLDFAIFFPIVIITYWTLSSNLKVRNLFLLFSSYFFYAWWDWRFLGLIVFSSLIDYILGLAISKTKLEKQKKILVSTSIFVNLGFLFFFKYFNFFVISFVDAFKLFGTNLEVSTLHIVLPVGISFYTFQTLSYTIDIYRDKIKPTKNVINFFAFVSFFPQLVAGPIERASNLLPQFSEKHYFDYSKFKSGLLLICWGLIKKMIIADRAAIVVNEVYNNVENYNSLYYVYATILFAFQIYCDFSAYSDIAIGISRTMGFDLMKNFKTPYFSKSLTEFWRRWHISLSTWFRDYVYIPLGGSKKGNKRMYFNLFLVFLISGIWHGAAWTFVSWGIIHGVIIVLEKLSSNFRKIFFLKLGLGVMNFANKLFFVFVTFFIVCVSWVFFRANSFNDALLIFKKALIIKEYSFDFKNSEIDFFNIKTTFICIFILVIIEFIHNRKNLYKVLQKQGFVFRWGTYILAVLAILIFGVYGEYDDSQFIYFQF</sequence>
<evidence type="ECO:0000256" key="6">
    <source>
        <dbReference type="ARBA" id="ARBA00023136"/>
    </source>
</evidence>
<feature type="transmembrane region" description="Helical" evidence="8">
    <location>
        <begin position="7"/>
        <end position="26"/>
    </location>
</feature>
<keyword evidence="3 7" id="KW-1003">Cell membrane</keyword>
<keyword evidence="7" id="KW-0808">Transferase</keyword>
<feature type="transmembrane region" description="Helical" evidence="8">
    <location>
        <begin position="459"/>
        <end position="476"/>
    </location>
</feature>
<keyword evidence="4 8" id="KW-0812">Transmembrane</keyword>
<comment type="subcellular location">
    <subcellularLocation>
        <location evidence="1">Cell membrane</location>
        <topology evidence="1">Multi-pass membrane protein</topology>
    </subcellularLocation>
</comment>
<dbReference type="PANTHER" id="PTHR13285">
    <property type="entry name" value="ACYLTRANSFERASE"/>
    <property type="match status" value="1"/>
</dbReference>
<reference evidence="9 10" key="1">
    <citation type="submission" date="2019-07" db="EMBL/GenBank/DDBJ databases">
        <title>The draft genome sequence of Aquimarina algiphila M91.</title>
        <authorList>
            <person name="Meng X."/>
        </authorList>
    </citation>
    <scope>NUCLEOTIDE SEQUENCE [LARGE SCALE GENOMIC DNA]</scope>
    <source>
        <strain evidence="9 10">M91</strain>
    </source>
</reference>
<dbReference type="GO" id="GO:0016746">
    <property type="term" value="F:acyltransferase activity"/>
    <property type="evidence" value="ECO:0007669"/>
    <property type="project" value="UniProtKB-KW"/>
</dbReference>
<evidence type="ECO:0000256" key="5">
    <source>
        <dbReference type="ARBA" id="ARBA00022989"/>
    </source>
</evidence>
<accession>A0A554VG04</accession>
<dbReference type="Proteomes" id="UP000318833">
    <property type="component" value="Unassembled WGS sequence"/>
</dbReference>
<feature type="transmembrane region" description="Helical" evidence="8">
    <location>
        <begin position="370"/>
        <end position="387"/>
    </location>
</feature>
<dbReference type="InterPro" id="IPR024194">
    <property type="entry name" value="Ac/AlaTfrase_AlgI/DltB"/>
</dbReference>
<dbReference type="PANTHER" id="PTHR13285:SF18">
    <property type="entry name" value="PROTEIN-CYSTEINE N-PALMITOYLTRANSFERASE RASP"/>
    <property type="match status" value="1"/>
</dbReference>
<feature type="transmembrane region" description="Helical" evidence="8">
    <location>
        <begin position="121"/>
        <end position="139"/>
    </location>
</feature>
<evidence type="ECO:0000256" key="7">
    <source>
        <dbReference type="PIRNR" id="PIRNR016636"/>
    </source>
</evidence>
<dbReference type="PIRSF" id="PIRSF016636">
    <property type="entry name" value="AlgI_DltB"/>
    <property type="match status" value="1"/>
</dbReference>
<feature type="transmembrane region" description="Helical" evidence="8">
    <location>
        <begin position="230"/>
        <end position="256"/>
    </location>
</feature>
<keyword evidence="5 8" id="KW-1133">Transmembrane helix</keyword>
<feature type="transmembrane region" description="Helical" evidence="8">
    <location>
        <begin position="46"/>
        <end position="65"/>
    </location>
</feature>
<gene>
    <name evidence="9" type="ORF">FOF46_20050</name>
</gene>
<comment type="similarity">
    <text evidence="2 7">Belongs to the membrane-bound acyltransferase family.</text>
</comment>
<dbReference type="PIRSF" id="PIRSF500217">
    <property type="entry name" value="AlgI"/>
    <property type="match status" value="1"/>
</dbReference>
<dbReference type="GO" id="GO:0005886">
    <property type="term" value="C:plasma membrane"/>
    <property type="evidence" value="ECO:0007669"/>
    <property type="project" value="UniProtKB-SubCell"/>
</dbReference>
<name>A0A554VG04_9FLAO</name>
<dbReference type="EMBL" id="VLNR01000047">
    <property type="protein sequence ID" value="TSE06281.1"/>
    <property type="molecule type" value="Genomic_DNA"/>
</dbReference>
<evidence type="ECO:0000313" key="10">
    <source>
        <dbReference type="Proteomes" id="UP000318833"/>
    </source>
</evidence>
<evidence type="ECO:0000256" key="4">
    <source>
        <dbReference type="ARBA" id="ARBA00022692"/>
    </source>
</evidence>
<evidence type="ECO:0000313" key="9">
    <source>
        <dbReference type="EMBL" id="TSE06281.1"/>
    </source>
</evidence>
<keyword evidence="7" id="KW-0012">Acyltransferase</keyword>
<feature type="transmembrane region" description="Helical" evidence="8">
    <location>
        <begin position="77"/>
        <end position="101"/>
    </location>
</feature>
<comment type="caution">
    <text evidence="9">The sequence shown here is derived from an EMBL/GenBank/DDBJ whole genome shotgun (WGS) entry which is preliminary data.</text>
</comment>
<feature type="transmembrane region" description="Helical" evidence="8">
    <location>
        <begin position="331"/>
        <end position="349"/>
    </location>
</feature>
<feature type="transmembrane region" description="Helical" evidence="8">
    <location>
        <begin position="419"/>
        <end position="438"/>
    </location>
</feature>
<organism evidence="9 10">
    <name type="scientific">Aquimarina algiphila</name>
    <dbReference type="NCBI Taxonomy" id="2047982"/>
    <lineage>
        <taxon>Bacteria</taxon>
        <taxon>Pseudomonadati</taxon>
        <taxon>Bacteroidota</taxon>
        <taxon>Flavobacteriia</taxon>
        <taxon>Flavobacteriales</taxon>
        <taxon>Flavobacteriaceae</taxon>
        <taxon>Aquimarina</taxon>
    </lineage>
</organism>
<evidence type="ECO:0000256" key="2">
    <source>
        <dbReference type="ARBA" id="ARBA00010323"/>
    </source>
</evidence>
<feature type="transmembrane region" description="Helical" evidence="8">
    <location>
        <begin position="151"/>
        <end position="170"/>
    </location>
</feature>
<dbReference type="Pfam" id="PF03062">
    <property type="entry name" value="MBOAT"/>
    <property type="match status" value="1"/>
</dbReference>
<dbReference type="InterPro" id="IPR028362">
    <property type="entry name" value="AlgI"/>
</dbReference>
<evidence type="ECO:0000256" key="8">
    <source>
        <dbReference type="SAM" id="Phobius"/>
    </source>
</evidence>
<proteinExistence type="inferred from homology"/>
<dbReference type="OrthoDB" id="9805788at2"/>